<gene>
    <name evidence="1" type="ORF">CFP56_035379</name>
</gene>
<organism evidence="1 2">
    <name type="scientific">Quercus suber</name>
    <name type="common">Cork oak</name>
    <dbReference type="NCBI Taxonomy" id="58331"/>
    <lineage>
        <taxon>Eukaryota</taxon>
        <taxon>Viridiplantae</taxon>
        <taxon>Streptophyta</taxon>
        <taxon>Embryophyta</taxon>
        <taxon>Tracheophyta</taxon>
        <taxon>Spermatophyta</taxon>
        <taxon>Magnoliopsida</taxon>
        <taxon>eudicotyledons</taxon>
        <taxon>Gunneridae</taxon>
        <taxon>Pentapetalae</taxon>
        <taxon>rosids</taxon>
        <taxon>fabids</taxon>
        <taxon>Fagales</taxon>
        <taxon>Fagaceae</taxon>
        <taxon>Quercus</taxon>
    </lineage>
</organism>
<evidence type="ECO:0000313" key="1">
    <source>
        <dbReference type="EMBL" id="KAK7823523.1"/>
    </source>
</evidence>
<dbReference type="EMBL" id="PKMF04000630">
    <property type="protein sequence ID" value="KAK7823523.1"/>
    <property type="molecule type" value="Genomic_DNA"/>
</dbReference>
<proteinExistence type="predicted"/>
<sequence length="84" mass="9355">MPELLTTGALIAASDKVSKVEVICRTFSQKRKHIGKPNKPYPTDLNLCLTQAKVLVYKPEIRRLATPSMNSKESVTIFESGFAF</sequence>
<protein>
    <submittedName>
        <fullName evidence="1">Uncharacterized protein</fullName>
    </submittedName>
</protein>
<accession>A0AAW0JA54</accession>
<dbReference type="AlphaFoldDB" id="A0AAW0JA54"/>
<reference evidence="1 2" key="1">
    <citation type="journal article" date="2018" name="Sci. Data">
        <title>The draft genome sequence of cork oak.</title>
        <authorList>
            <person name="Ramos A.M."/>
            <person name="Usie A."/>
            <person name="Barbosa P."/>
            <person name="Barros P.M."/>
            <person name="Capote T."/>
            <person name="Chaves I."/>
            <person name="Simoes F."/>
            <person name="Abreu I."/>
            <person name="Carrasquinho I."/>
            <person name="Faro C."/>
            <person name="Guimaraes J.B."/>
            <person name="Mendonca D."/>
            <person name="Nobrega F."/>
            <person name="Rodrigues L."/>
            <person name="Saibo N.J.M."/>
            <person name="Varela M.C."/>
            <person name="Egas C."/>
            <person name="Matos J."/>
            <person name="Miguel C.M."/>
            <person name="Oliveira M.M."/>
            <person name="Ricardo C.P."/>
            <person name="Goncalves S."/>
        </authorList>
    </citation>
    <scope>NUCLEOTIDE SEQUENCE [LARGE SCALE GENOMIC DNA]</scope>
    <source>
        <strain evidence="2">cv. HL8</strain>
    </source>
</reference>
<keyword evidence="2" id="KW-1185">Reference proteome</keyword>
<evidence type="ECO:0000313" key="2">
    <source>
        <dbReference type="Proteomes" id="UP000237347"/>
    </source>
</evidence>
<name>A0AAW0JA54_QUESU</name>
<comment type="caution">
    <text evidence="1">The sequence shown here is derived from an EMBL/GenBank/DDBJ whole genome shotgun (WGS) entry which is preliminary data.</text>
</comment>
<dbReference type="Proteomes" id="UP000237347">
    <property type="component" value="Unassembled WGS sequence"/>
</dbReference>